<feature type="region of interest" description="Disordered" evidence="1">
    <location>
        <begin position="921"/>
        <end position="991"/>
    </location>
</feature>
<feature type="compositionally biased region" description="Basic and acidic residues" evidence="1">
    <location>
        <begin position="86"/>
        <end position="109"/>
    </location>
</feature>
<organism evidence="2 3">
    <name type="scientific">Chaetomium fimeti</name>
    <dbReference type="NCBI Taxonomy" id="1854472"/>
    <lineage>
        <taxon>Eukaryota</taxon>
        <taxon>Fungi</taxon>
        <taxon>Dikarya</taxon>
        <taxon>Ascomycota</taxon>
        <taxon>Pezizomycotina</taxon>
        <taxon>Sordariomycetes</taxon>
        <taxon>Sordariomycetidae</taxon>
        <taxon>Sordariales</taxon>
        <taxon>Chaetomiaceae</taxon>
        <taxon>Chaetomium</taxon>
    </lineage>
</organism>
<evidence type="ECO:0000313" key="3">
    <source>
        <dbReference type="Proteomes" id="UP001278766"/>
    </source>
</evidence>
<keyword evidence="3" id="KW-1185">Reference proteome</keyword>
<feature type="region of interest" description="Disordered" evidence="1">
    <location>
        <begin position="220"/>
        <end position="339"/>
    </location>
</feature>
<dbReference type="GeneID" id="87836615"/>
<feature type="compositionally biased region" description="Basic and acidic residues" evidence="1">
    <location>
        <begin position="166"/>
        <end position="183"/>
    </location>
</feature>
<sequence>MASRIILEVRAAPADPAACSKDIVQNAHKTPETRKSAYIERQMGSSITSSTSRPAPNTHQAIVHEISISPTLVTLPGMILTQKKSHPQDDKKLGDGKAGKPDKPDKLDEPDSAAMFDRGNSPHEPCFQGVSAATATTATPYSLAAFSADANRRSVTLASLTSSESHPARNDKRHSTSNTDREANLLEPCLQAITLSPRSGVDSTVVARSAFTSLETIQAAQNKAKTPDKGDKAAESDSEDNDDVVSPESPRDIPHVAASPARRQRAAGSSTVPTGHRPLLCPRMRRKSSHRTVQKKSKGGNQAQQRSRARRVPQANNQLQQQSRAPREPQTNVAVPSAACQPRIPRVDMEGVPHVVGGLVESSLGIGSPLFARQVEGDPLDPYNSVKVDRHEFFHFPPPDMGEHNREFERQLEESRPVYEGFGSDFIDEQLSSYAARTKAFAKAMEERHADLDRANDSLLFNKEKLAHLNHERQRAIANKFSRGKVMTRKEQTKLFARIGEAEEILTQEQDLVHQELDEVIMRCRAEITSVLHEDLRPPTVIDRKRSRTHERKTVEEQGTELAIAVAMTGLRGTLKEQDQSTQEAIMHNAQLVVDQQLKAFDQQDDWRKSAEPTPIPPTSNVDAVVTSVPEWFTIMEAKKAVPLRGATLLDKFKDLLLLMGTSVKNARAEQWGEGFRPNKHTWNKQHHQPNGAWPNTIQRIRGGWWHCRNGPDASAPERNCELCHREVPVPRVEDQGPSEKQRYQRLLENIEAAQAEANKKDRLSLKHQLQQEREDINQYWQQREWRRSGGGVDVSEVLHGRDVNDLNYRSSTEPQSWRHPPPLFWSPEHHGEQAIKETLASPTTPLPIPQRLCGSGKKVSPGSRSAGDPSTPPRHLGRSPRFYELPPSGQLNGDLGSPGINLSQPARPLHGSTMFHELLSGRKIKEDIKTRTTPTPGLHRHNSSQVHDILHDRHGDNDPPSPTQDGPSQLRSSMSRPGQCNKQKTVSWQI</sequence>
<dbReference type="RefSeq" id="XP_062655846.1">
    <property type="nucleotide sequence ID" value="XM_062799667.1"/>
</dbReference>
<accession>A0AAE0H9G3</accession>
<feature type="region of interest" description="Disordered" evidence="1">
    <location>
        <begin position="83"/>
        <end position="124"/>
    </location>
</feature>
<feature type="compositionally biased region" description="Basic and acidic residues" evidence="1">
    <location>
        <begin position="921"/>
        <end position="931"/>
    </location>
</feature>
<gene>
    <name evidence="2" type="ORF">B0H64DRAFT_227045</name>
</gene>
<evidence type="ECO:0000313" key="2">
    <source>
        <dbReference type="EMBL" id="KAK3292332.1"/>
    </source>
</evidence>
<dbReference type="EMBL" id="JAUEPN010000007">
    <property type="protein sequence ID" value="KAK3292332.1"/>
    <property type="molecule type" value="Genomic_DNA"/>
</dbReference>
<dbReference type="Proteomes" id="UP001278766">
    <property type="component" value="Unassembled WGS sequence"/>
</dbReference>
<feature type="compositionally biased region" description="Acidic residues" evidence="1">
    <location>
        <begin position="236"/>
        <end position="245"/>
    </location>
</feature>
<proteinExistence type="predicted"/>
<feature type="region of interest" description="Disordered" evidence="1">
    <location>
        <begin position="807"/>
        <end position="909"/>
    </location>
</feature>
<feature type="compositionally biased region" description="Polar residues" evidence="1">
    <location>
        <begin position="314"/>
        <end position="334"/>
    </location>
</feature>
<feature type="region of interest" description="Disordered" evidence="1">
    <location>
        <begin position="159"/>
        <end position="183"/>
    </location>
</feature>
<comment type="caution">
    <text evidence="2">The sequence shown here is derived from an EMBL/GenBank/DDBJ whole genome shotgun (WGS) entry which is preliminary data.</text>
</comment>
<reference evidence="2" key="2">
    <citation type="submission" date="2023-06" db="EMBL/GenBank/DDBJ databases">
        <authorList>
            <consortium name="Lawrence Berkeley National Laboratory"/>
            <person name="Haridas S."/>
            <person name="Hensen N."/>
            <person name="Bonometti L."/>
            <person name="Westerberg I."/>
            <person name="Brannstrom I.O."/>
            <person name="Guillou S."/>
            <person name="Cros-Aarteil S."/>
            <person name="Calhoun S."/>
            <person name="Kuo A."/>
            <person name="Mondo S."/>
            <person name="Pangilinan J."/>
            <person name="Riley R."/>
            <person name="Labutti K."/>
            <person name="Andreopoulos B."/>
            <person name="Lipzen A."/>
            <person name="Chen C."/>
            <person name="Yanf M."/>
            <person name="Daum C."/>
            <person name="Ng V."/>
            <person name="Clum A."/>
            <person name="Steindorff A."/>
            <person name="Ohm R."/>
            <person name="Martin F."/>
            <person name="Silar P."/>
            <person name="Natvig D."/>
            <person name="Lalanne C."/>
            <person name="Gautier V."/>
            <person name="Ament-Velasquez S.L."/>
            <person name="Kruys A."/>
            <person name="Hutchinson M.I."/>
            <person name="Powell A.J."/>
            <person name="Barry K."/>
            <person name="Miller A.N."/>
            <person name="Grigoriev I.V."/>
            <person name="Debuchy R."/>
            <person name="Gladieux P."/>
            <person name="Thoren M.H."/>
            <person name="Johannesson H."/>
        </authorList>
    </citation>
    <scope>NUCLEOTIDE SEQUENCE</scope>
    <source>
        <strain evidence="2">CBS 168.71</strain>
    </source>
</reference>
<feature type="compositionally biased region" description="Polar residues" evidence="1">
    <location>
        <begin position="964"/>
        <end position="991"/>
    </location>
</feature>
<feature type="compositionally biased region" description="Basic and acidic residues" evidence="1">
    <location>
        <begin position="225"/>
        <end position="235"/>
    </location>
</feature>
<reference evidence="2" key="1">
    <citation type="journal article" date="2023" name="Mol. Phylogenet. Evol.">
        <title>Genome-scale phylogeny and comparative genomics of the fungal order Sordariales.</title>
        <authorList>
            <person name="Hensen N."/>
            <person name="Bonometti L."/>
            <person name="Westerberg I."/>
            <person name="Brannstrom I.O."/>
            <person name="Guillou S."/>
            <person name="Cros-Aarteil S."/>
            <person name="Calhoun S."/>
            <person name="Haridas S."/>
            <person name="Kuo A."/>
            <person name="Mondo S."/>
            <person name="Pangilinan J."/>
            <person name="Riley R."/>
            <person name="LaButti K."/>
            <person name="Andreopoulos B."/>
            <person name="Lipzen A."/>
            <person name="Chen C."/>
            <person name="Yan M."/>
            <person name="Daum C."/>
            <person name="Ng V."/>
            <person name="Clum A."/>
            <person name="Steindorff A."/>
            <person name="Ohm R.A."/>
            <person name="Martin F."/>
            <person name="Silar P."/>
            <person name="Natvig D.O."/>
            <person name="Lalanne C."/>
            <person name="Gautier V."/>
            <person name="Ament-Velasquez S.L."/>
            <person name="Kruys A."/>
            <person name="Hutchinson M.I."/>
            <person name="Powell A.J."/>
            <person name="Barry K."/>
            <person name="Miller A.N."/>
            <person name="Grigoriev I.V."/>
            <person name="Debuchy R."/>
            <person name="Gladieux P."/>
            <person name="Hiltunen Thoren M."/>
            <person name="Johannesson H."/>
        </authorList>
    </citation>
    <scope>NUCLEOTIDE SEQUENCE</scope>
    <source>
        <strain evidence="2">CBS 168.71</strain>
    </source>
</reference>
<protein>
    <submittedName>
        <fullName evidence="2">Uncharacterized protein</fullName>
    </submittedName>
</protein>
<evidence type="ECO:0000256" key="1">
    <source>
        <dbReference type="SAM" id="MobiDB-lite"/>
    </source>
</evidence>
<dbReference type="AlphaFoldDB" id="A0AAE0H9G3"/>
<feature type="compositionally biased region" description="Basic and acidic residues" evidence="1">
    <location>
        <begin position="949"/>
        <end position="958"/>
    </location>
</feature>
<feature type="compositionally biased region" description="Basic residues" evidence="1">
    <location>
        <begin position="283"/>
        <end position="298"/>
    </location>
</feature>
<name>A0AAE0H9G3_9PEZI</name>